<evidence type="ECO:0000256" key="1">
    <source>
        <dbReference type="ARBA" id="ARBA00022481"/>
    </source>
</evidence>
<dbReference type="SMART" id="SM00304">
    <property type="entry name" value="HAMP"/>
    <property type="match status" value="1"/>
</dbReference>
<feature type="transmembrane region" description="Helical" evidence="5">
    <location>
        <begin position="12"/>
        <end position="34"/>
    </location>
</feature>
<evidence type="ECO:0000259" key="6">
    <source>
        <dbReference type="PROSITE" id="PS50111"/>
    </source>
</evidence>
<dbReference type="EMBL" id="JBHSEW010000007">
    <property type="protein sequence ID" value="MFC4622360.1"/>
    <property type="molecule type" value="Genomic_DNA"/>
</dbReference>
<keyword evidence="3" id="KW-0807">Transducer</keyword>
<feature type="domain" description="HAMP" evidence="7">
    <location>
        <begin position="212"/>
        <end position="264"/>
    </location>
</feature>
<comment type="similarity">
    <text evidence="2">Belongs to the methyl-accepting chemotaxis (MCP) protein family.</text>
</comment>
<evidence type="ECO:0000313" key="8">
    <source>
        <dbReference type="EMBL" id="MFC4622360.1"/>
    </source>
</evidence>
<accession>A0ABV9H012</accession>
<keyword evidence="5" id="KW-0812">Transmembrane</keyword>
<dbReference type="InterPro" id="IPR004090">
    <property type="entry name" value="Chemotax_Me-accpt_rcpt"/>
</dbReference>
<gene>
    <name evidence="8" type="ORF">ACFO3A_09045</name>
</gene>
<sequence>MNFKHLSVGRKLWALVLGLIVAMVAVLGGLLLYLQNLNEEAAQDLERVQNRTALSIRWRGMVALDAHRAVVQMGTTDQTLAERMERESSTGTAAITEVQRQVESLLNTPQGHAQFKTIAAVRQTALGTIRQANELRKQGDLDGAAALVDSTLRPQIDQYVQELDKFVQWQETRRDTVRQTAAALSRQALLVGSAIVALVVLLALFLSAWLVRSITQPLTRAVGLADAIAEGDLTVHAKDDRRDELGHLLRSLDAMAARLREVVSEVRSGVDSVSSAAHQIATGNHDLSARTEQTAANLEETAASMEELTATVTQSADTARQANQLAATAAQAAEQGGAVVDQVVHSMQSITDSSRKINDIIGVIDGIAFQTNILALNAAVEAARAGEQGRGFAVVAGEVRSLAQRSAEAAKEIKGLITTSVENVEAGSSQVEQAGKSMQDIVSSVRRVSDLIGEITASSTEQRDGIGQVNQAVANLDQMTQQNAALVEEASAAAGSMSEQAQRLAQVVSVFNVGTGPSTGVKRPAPAPAPTPAPRASTAATPAPAKRTPAPTAKPALKPAAAAPTPPTAKPSAAPKLPAAKPAASSTGEDDWETF</sequence>
<organism evidence="8 9">
    <name type="scientific">Comamonas nitrativorans</name>
    <dbReference type="NCBI Taxonomy" id="108437"/>
    <lineage>
        <taxon>Bacteria</taxon>
        <taxon>Pseudomonadati</taxon>
        <taxon>Pseudomonadota</taxon>
        <taxon>Betaproteobacteria</taxon>
        <taxon>Burkholderiales</taxon>
        <taxon>Comamonadaceae</taxon>
        <taxon>Comamonas</taxon>
    </lineage>
</organism>
<keyword evidence="5" id="KW-1133">Transmembrane helix</keyword>
<dbReference type="Gene3D" id="1.10.287.950">
    <property type="entry name" value="Methyl-accepting chemotaxis protein"/>
    <property type="match status" value="1"/>
</dbReference>
<dbReference type="InterPro" id="IPR051310">
    <property type="entry name" value="MCP_chemotaxis"/>
</dbReference>
<dbReference type="CDD" id="cd19411">
    <property type="entry name" value="MCP2201-like_sensor"/>
    <property type="match status" value="1"/>
</dbReference>
<reference evidence="9" key="1">
    <citation type="journal article" date="2019" name="Int. J. Syst. Evol. Microbiol.">
        <title>The Global Catalogue of Microorganisms (GCM) 10K type strain sequencing project: providing services to taxonomists for standard genome sequencing and annotation.</title>
        <authorList>
            <consortium name="The Broad Institute Genomics Platform"/>
            <consortium name="The Broad Institute Genome Sequencing Center for Infectious Disease"/>
            <person name="Wu L."/>
            <person name="Ma J."/>
        </authorList>
    </citation>
    <scope>NUCLEOTIDE SEQUENCE [LARGE SCALE GENOMIC DNA]</scope>
    <source>
        <strain evidence="9">JCM 11650</strain>
    </source>
</reference>
<dbReference type="CDD" id="cd06225">
    <property type="entry name" value="HAMP"/>
    <property type="match status" value="1"/>
</dbReference>
<dbReference type="PANTHER" id="PTHR43531:SF14">
    <property type="entry name" value="METHYL-ACCEPTING CHEMOTAXIS PROTEIN I-RELATED"/>
    <property type="match status" value="1"/>
</dbReference>
<feature type="compositionally biased region" description="Low complexity" evidence="4">
    <location>
        <begin position="534"/>
        <end position="563"/>
    </location>
</feature>
<dbReference type="SUPFAM" id="SSF58104">
    <property type="entry name" value="Methyl-accepting chemotaxis protein (MCP) signaling domain"/>
    <property type="match status" value="1"/>
</dbReference>
<dbReference type="PROSITE" id="PS50111">
    <property type="entry name" value="CHEMOTAXIS_TRANSDUC_2"/>
    <property type="match status" value="1"/>
</dbReference>
<evidence type="ECO:0000256" key="3">
    <source>
        <dbReference type="PROSITE-ProRule" id="PRU00284"/>
    </source>
</evidence>
<dbReference type="PANTHER" id="PTHR43531">
    <property type="entry name" value="PROTEIN ICFG"/>
    <property type="match status" value="1"/>
</dbReference>
<keyword evidence="5" id="KW-0472">Membrane</keyword>
<dbReference type="InterPro" id="IPR003660">
    <property type="entry name" value="HAMP_dom"/>
</dbReference>
<dbReference type="CDD" id="cd11386">
    <property type="entry name" value="MCP_signal"/>
    <property type="match status" value="1"/>
</dbReference>
<dbReference type="Proteomes" id="UP001595967">
    <property type="component" value="Unassembled WGS sequence"/>
</dbReference>
<comment type="caution">
    <text evidence="8">The sequence shown here is derived from an EMBL/GenBank/DDBJ whole genome shotgun (WGS) entry which is preliminary data.</text>
</comment>
<evidence type="ECO:0000256" key="4">
    <source>
        <dbReference type="SAM" id="MobiDB-lite"/>
    </source>
</evidence>
<dbReference type="Pfam" id="PF00015">
    <property type="entry name" value="MCPsignal"/>
    <property type="match status" value="1"/>
</dbReference>
<dbReference type="InterPro" id="IPR047347">
    <property type="entry name" value="YvaQ-like_sensor"/>
</dbReference>
<proteinExistence type="inferred from homology"/>
<name>A0ABV9H012_9BURK</name>
<evidence type="ECO:0000259" key="7">
    <source>
        <dbReference type="PROSITE" id="PS50885"/>
    </source>
</evidence>
<dbReference type="PROSITE" id="PS50885">
    <property type="entry name" value="HAMP"/>
    <property type="match status" value="1"/>
</dbReference>
<protein>
    <submittedName>
        <fullName evidence="8">Methyl-accepting chemotaxis protein</fullName>
    </submittedName>
</protein>
<evidence type="ECO:0000256" key="2">
    <source>
        <dbReference type="ARBA" id="ARBA00029447"/>
    </source>
</evidence>
<feature type="transmembrane region" description="Helical" evidence="5">
    <location>
        <begin position="188"/>
        <end position="211"/>
    </location>
</feature>
<keyword evidence="1" id="KW-0488">Methylation</keyword>
<dbReference type="RefSeq" id="WP_377725807.1">
    <property type="nucleotide sequence ID" value="NZ_JBHSEW010000007.1"/>
</dbReference>
<keyword evidence="9" id="KW-1185">Reference proteome</keyword>
<dbReference type="PRINTS" id="PR00260">
    <property type="entry name" value="CHEMTRNSDUCR"/>
</dbReference>
<dbReference type="SMART" id="SM00283">
    <property type="entry name" value="MA"/>
    <property type="match status" value="1"/>
</dbReference>
<evidence type="ECO:0000313" key="9">
    <source>
        <dbReference type="Proteomes" id="UP001595967"/>
    </source>
</evidence>
<dbReference type="InterPro" id="IPR004089">
    <property type="entry name" value="MCPsignal_dom"/>
</dbReference>
<evidence type="ECO:0000256" key="5">
    <source>
        <dbReference type="SAM" id="Phobius"/>
    </source>
</evidence>
<feature type="domain" description="Methyl-accepting transducer" evidence="6">
    <location>
        <begin position="269"/>
        <end position="498"/>
    </location>
</feature>
<dbReference type="Pfam" id="PF00672">
    <property type="entry name" value="HAMP"/>
    <property type="match status" value="1"/>
</dbReference>
<feature type="region of interest" description="Disordered" evidence="4">
    <location>
        <begin position="517"/>
        <end position="595"/>
    </location>
</feature>
<feature type="compositionally biased region" description="Low complexity" evidence="4">
    <location>
        <begin position="570"/>
        <end position="584"/>
    </location>
</feature>